<dbReference type="Proteomes" id="UP000256964">
    <property type="component" value="Unassembled WGS sequence"/>
</dbReference>
<evidence type="ECO:0000256" key="1">
    <source>
        <dbReference type="SAM" id="MobiDB-lite"/>
    </source>
</evidence>
<gene>
    <name evidence="3" type="ORF">OH76DRAFT_952355</name>
</gene>
<feature type="region of interest" description="Disordered" evidence="1">
    <location>
        <begin position="444"/>
        <end position="464"/>
    </location>
</feature>
<reference evidence="3 4" key="1">
    <citation type="journal article" date="2018" name="Biotechnol. Biofuels">
        <title>Integrative visual omics of the white-rot fungus Polyporus brumalis exposes the biotechnological potential of its oxidative enzymes for delignifying raw plant biomass.</title>
        <authorList>
            <person name="Miyauchi S."/>
            <person name="Rancon A."/>
            <person name="Drula E."/>
            <person name="Hage H."/>
            <person name="Chaduli D."/>
            <person name="Favel A."/>
            <person name="Grisel S."/>
            <person name="Henrissat B."/>
            <person name="Herpoel-Gimbert I."/>
            <person name="Ruiz-Duenas F.J."/>
            <person name="Chevret D."/>
            <person name="Hainaut M."/>
            <person name="Lin J."/>
            <person name="Wang M."/>
            <person name="Pangilinan J."/>
            <person name="Lipzen A."/>
            <person name="Lesage-Meessen L."/>
            <person name="Navarro D."/>
            <person name="Riley R."/>
            <person name="Grigoriev I.V."/>
            <person name="Zhou S."/>
            <person name="Raouche S."/>
            <person name="Rosso M.N."/>
        </authorList>
    </citation>
    <scope>NUCLEOTIDE SEQUENCE [LARGE SCALE GENOMIC DNA]</scope>
    <source>
        <strain evidence="3 4">BRFM 1820</strain>
    </source>
</reference>
<sequence length="530" mass="59004">MPVIPTDHIPLHDSSINLDISGVAGFFGGDVAVSAMGTVSLYKGRKWFGWYNSPGSYEIAKRYGRLAQHRFWCGLYPGVTDNPAVLFGLDGKVGPQYRAVHSGTSMNQTGHLAYLLCQECKKTPAREWDKQIDSTRRTNPIDVTIAYLPHDPPEKLNPGAVEASVTTQLSFLPILSSAAACLSCGFVADWYCFAMIAFGMFCSGASCYVIGSGEFTFTHPKPAGGAPSGDGILAHDVNDQIVILRGAEGAVNAITRGRFSLDYKSHPSYHNIGWSSVLLTIQFLLQLLIVPQGTIFGQVMFLSSLAVSWVYNSFLSSLDKESIQRRILFKTVLDGPVTYKYQLGTRTTMVVFVLLVLSSSQRMDQQGLRKVMDHLIPNDTRVWRSFKKTIVREIELLSIKRKEPAFQLPSSETLTGAEKELSKNLYLDAQTAYRAFQVYKSDRAEQEKEREDCQPPEEPEEQDQVDLYADEYDEVSALRRFPDIGIVRKTESYAGTSQTCNDSRRESVAELDSDWHGSCSPTETNWHGGY</sequence>
<keyword evidence="2" id="KW-1133">Transmembrane helix</keyword>
<feature type="transmembrane region" description="Helical" evidence="2">
    <location>
        <begin position="20"/>
        <end position="42"/>
    </location>
</feature>
<evidence type="ECO:0000256" key="2">
    <source>
        <dbReference type="SAM" id="Phobius"/>
    </source>
</evidence>
<dbReference type="EMBL" id="KZ857437">
    <property type="protein sequence ID" value="RDX45437.1"/>
    <property type="molecule type" value="Genomic_DNA"/>
</dbReference>
<organism evidence="3 4">
    <name type="scientific">Lentinus brumalis</name>
    <dbReference type="NCBI Taxonomy" id="2498619"/>
    <lineage>
        <taxon>Eukaryota</taxon>
        <taxon>Fungi</taxon>
        <taxon>Dikarya</taxon>
        <taxon>Basidiomycota</taxon>
        <taxon>Agaricomycotina</taxon>
        <taxon>Agaricomycetes</taxon>
        <taxon>Polyporales</taxon>
        <taxon>Polyporaceae</taxon>
        <taxon>Lentinus</taxon>
    </lineage>
</organism>
<dbReference type="OrthoDB" id="2751919at2759"/>
<feature type="compositionally biased region" description="Basic and acidic residues" evidence="1">
    <location>
        <begin position="444"/>
        <end position="453"/>
    </location>
</feature>
<evidence type="ECO:0000313" key="4">
    <source>
        <dbReference type="Proteomes" id="UP000256964"/>
    </source>
</evidence>
<feature type="region of interest" description="Disordered" evidence="1">
    <location>
        <begin position="510"/>
        <end position="530"/>
    </location>
</feature>
<proteinExistence type="predicted"/>
<feature type="compositionally biased region" description="Acidic residues" evidence="1">
    <location>
        <begin position="454"/>
        <end position="464"/>
    </location>
</feature>
<accession>A0A371CYT5</accession>
<dbReference type="STRING" id="139420.A0A371CYT5"/>
<keyword evidence="4" id="KW-1185">Reference proteome</keyword>
<protein>
    <submittedName>
        <fullName evidence="3">Uncharacterized protein</fullName>
    </submittedName>
</protein>
<feature type="compositionally biased region" description="Polar residues" evidence="1">
    <location>
        <begin position="519"/>
        <end position="530"/>
    </location>
</feature>
<evidence type="ECO:0000313" key="3">
    <source>
        <dbReference type="EMBL" id="RDX45437.1"/>
    </source>
</evidence>
<keyword evidence="2" id="KW-0472">Membrane</keyword>
<keyword evidence="2" id="KW-0812">Transmembrane</keyword>
<dbReference type="AlphaFoldDB" id="A0A371CYT5"/>
<name>A0A371CYT5_9APHY</name>